<dbReference type="InterPro" id="IPR027267">
    <property type="entry name" value="AH/BAR_dom_sf"/>
</dbReference>
<dbReference type="PANTHER" id="PTHR21223:SF2">
    <property type="entry name" value="CBY1-INTERACTING BAR DOMAIN-CONTAINING PROTEIN HOMOLOG"/>
    <property type="match status" value="1"/>
</dbReference>
<keyword evidence="10" id="KW-1185">Reference proteome</keyword>
<comment type="similarity">
    <text evidence="7">Belongs to the CIBAR family.</text>
</comment>
<dbReference type="GO" id="GO:0035869">
    <property type="term" value="C:ciliary transition zone"/>
    <property type="evidence" value="ECO:0007669"/>
    <property type="project" value="TreeGrafter"/>
</dbReference>
<feature type="compositionally biased region" description="Low complexity" evidence="8">
    <location>
        <begin position="276"/>
        <end position="289"/>
    </location>
</feature>
<evidence type="ECO:0000313" key="10">
    <source>
        <dbReference type="Proteomes" id="UP000801492"/>
    </source>
</evidence>
<dbReference type="Gene3D" id="1.20.1270.60">
    <property type="entry name" value="Arfaptin homology (AH) domain/BAR domain"/>
    <property type="match status" value="1"/>
</dbReference>
<evidence type="ECO:0000256" key="8">
    <source>
        <dbReference type="SAM" id="MobiDB-lite"/>
    </source>
</evidence>
<organism evidence="9 10">
    <name type="scientific">Ignelater luminosus</name>
    <name type="common">Cucubano</name>
    <name type="synonym">Pyrophorus luminosus</name>
    <dbReference type="NCBI Taxonomy" id="2038154"/>
    <lineage>
        <taxon>Eukaryota</taxon>
        <taxon>Metazoa</taxon>
        <taxon>Ecdysozoa</taxon>
        <taxon>Arthropoda</taxon>
        <taxon>Hexapoda</taxon>
        <taxon>Insecta</taxon>
        <taxon>Pterygota</taxon>
        <taxon>Neoptera</taxon>
        <taxon>Endopterygota</taxon>
        <taxon>Coleoptera</taxon>
        <taxon>Polyphaga</taxon>
        <taxon>Elateriformia</taxon>
        <taxon>Elateroidea</taxon>
        <taxon>Elateridae</taxon>
        <taxon>Agrypninae</taxon>
        <taxon>Pyrophorini</taxon>
        <taxon>Ignelater</taxon>
    </lineage>
</organism>
<proteinExistence type="inferred from homology"/>
<evidence type="ECO:0000313" key="9">
    <source>
        <dbReference type="EMBL" id="KAF2882394.1"/>
    </source>
</evidence>
<dbReference type="OrthoDB" id="60621at2759"/>
<protein>
    <submittedName>
        <fullName evidence="9">Uncharacterized protein</fullName>
    </submittedName>
</protein>
<keyword evidence="5" id="KW-0206">Cytoskeleton</keyword>
<dbReference type="GO" id="GO:0060271">
    <property type="term" value="P:cilium assembly"/>
    <property type="evidence" value="ECO:0007669"/>
    <property type="project" value="InterPro"/>
</dbReference>
<comment type="caution">
    <text evidence="9">The sequence shown here is derived from an EMBL/GenBank/DDBJ whole genome shotgun (WGS) entry which is preliminary data.</text>
</comment>
<evidence type="ECO:0000256" key="3">
    <source>
        <dbReference type="ARBA" id="ARBA00022490"/>
    </source>
</evidence>
<gene>
    <name evidence="9" type="ORF">ILUMI_23764</name>
</gene>
<sequence length="337" mass="38316">MLSSLRTKNINCEEEAKFTQDRIQLAEKNLAEFCHTFAQYSRKVARVRDKGDSIAQAIVNFAESEEINKSLSLGLANFASTFATISDYGDARVQHIDNKVVREFSQYENVCKQAKEEVKQIFNARDRELSRKKQLDRIREKNPRNRQQIIQAETELVKATAEVSRTINNLEEKITAFERQKLHDIKAILLNFLAVEIGYHAKALEQLTKAYQDINSIDERADLKEFKKSLRIPDTTAAQTRSKPIRSPFRTSHSLGSINTLFSTTHRTRSSPGIPTSTQGKSKSSTSKSVETLNSIKDELSDSTESNSEQSDHENSSVNTEHTEEKPSPFIARKYLK</sequence>
<dbReference type="CDD" id="cd07598">
    <property type="entry name" value="BAR_FAM92"/>
    <property type="match status" value="1"/>
</dbReference>
<keyword evidence="6" id="KW-0966">Cell projection</keyword>
<dbReference type="Proteomes" id="UP000801492">
    <property type="component" value="Unassembled WGS sequence"/>
</dbReference>
<dbReference type="GO" id="GO:0036064">
    <property type="term" value="C:ciliary basal body"/>
    <property type="evidence" value="ECO:0007669"/>
    <property type="project" value="TreeGrafter"/>
</dbReference>
<dbReference type="AlphaFoldDB" id="A0A8K0CAB5"/>
<evidence type="ECO:0000256" key="4">
    <source>
        <dbReference type="ARBA" id="ARBA00022794"/>
    </source>
</evidence>
<dbReference type="Pfam" id="PF06730">
    <property type="entry name" value="FAM92"/>
    <property type="match status" value="1"/>
</dbReference>
<dbReference type="SUPFAM" id="SSF103657">
    <property type="entry name" value="BAR/IMD domain-like"/>
    <property type="match status" value="1"/>
</dbReference>
<keyword evidence="4" id="KW-0970">Cilium biogenesis/degradation</keyword>
<feature type="compositionally biased region" description="Polar residues" evidence="8">
    <location>
        <begin position="249"/>
        <end position="275"/>
    </location>
</feature>
<evidence type="ECO:0000256" key="1">
    <source>
        <dbReference type="ARBA" id="ARBA00004138"/>
    </source>
</evidence>
<dbReference type="InterPro" id="IPR009602">
    <property type="entry name" value="CBAR/FAM92"/>
</dbReference>
<dbReference type="PANTHER" id="PTHR21223">
    <property type="entry name" value="CBY1-INTERACTING BAR DOMAIN-CONTAINING PROTEIN HOMOLOG"/>
    <property type="match status" value="1"/>
</dbReference>
<evidence type="ECO:0000256" key="6">
    <source>
        <dbReference type="ARBA" id="ARBA00023273"/>
    </source>
</evidence>
<evidence type="ECO:0000256" key="7">
    <source>
        <dbReference type="ARBA" id="ARBA00029449"/>
    </source>
</evidence>
<feature type="compositionally biased region" description="Basic and acidic residues" evidence="8">
    <location>
        <begin position="310"/>
        <end position="327"/>
    </location>
</feature>
<keyword evidence="3" id="KW-0963">Cytoplasm</keyword>
<dbReference type="InterPro" id="IPR035590">
    <property type="entry name" value="BAR_CBAR1/2"/>
</dbReference>
<evidence type="ECO:0000256" key="2">
    <source>
        <dbReference type="ARBA" id="ARBA00004245"/>
    </source>
</evidence>
<evidence type="ECO:0000256" key="5">
    <source>
        <dbReference type="ARBA" id="ARBA00023212"/>
    </source>
</evidence>
<reference evidence="9" key="1">
    <citation type="submission" date="2019-08" db="EMBL/GenBank/DDBJ databases">
        <title>The genome of the North American firefly Photinus pyralis.</title>
        <authorList>
            <consortium name="Photinus pyralis genome working group"/>
            <person name="Fallon T.R."/>
            <person name="Sander Lower S.E."/>
            <person name="Weng J.-K."/>
        </authorList>
    </citation>
    <scope>NUCLEOTIDE SEQUENCE</scope>
    <source>
        <strain evidence="9">TRF0915ILg1</strain>
        <tissue evidence="9">Whole body</tissue>
    </source>
</reference>
<accession>A0A8K0CAB5</accession>
<comment type="subcellular location">
    <subcellularLocation>
        <location evidence="1">Cell projection</location>
        <location evidence="1">Cilium</location>
    </subcellularLocation>
    <subcellularLocation>
        <location evidence="2">Cytoplasm</location>
        <location evidence="2">Cytoskeleton</location>
    </subcellularLocation>
</comment>
<name>A0A8K0CAB5_IGNLU</name>
<dbReference type="EMBL" id="VTPC01090619">
    <property type="protein sequence ID" value="KAF2882394.1"/>
    <property type="molecule type" value="Genomic_DNA"/>
</dbReference>
<feature type="region of interest" description="Disordered" evidence="8">
    <location>
        <begin position="234"/>
        <end position="337"/>
    </location>
</feature>